<proteinExistence type="inferred from homology"/>
<evidence type="ECO:0000259" key="3">
    <source>
        <dbReference type="Pfam" id="PF02481"/>
    </source>
</evidence>
<evidence type="ECO:0000256" key="2">
    <source>
        <dbReference type="SAM" id="MobiDB-lite"/>
    </source>
</evidence>
<organism evidence="4 5">
    <name type="scientific">Candidatus Methylobacter titanis</name>
    <dbReference type="NCBI Taxonomy" id="3053457"/>
    <lineage>
        <taxon>Bacteria</taxon>
        <taxon>Pseudomonadati</taxon>
        <taxon>Pseudomonadota</taxon>
        <taxon>Gammaproteobacteria</taxon>
        <taxon>Methylococcales</taxon>
        <taxon>Methylococcaceae</taxon>
        <taxon>Methylobacter</taxon>
    </lineage>
</organism>
<dbReference type="AlphaFoldDB" id="A0AA43Q5V8"/>
<keyword evidence="5" id="KW-1185">Reference proteome</keyword>
<comment type="similarity">
    <text evidence="1">Belongs to the DprA/Smf family.</text>
</comment>
<dbReference type="Gene3D" id="3.40.50.450">
    <property type="match status" value="1"/>
</dbReference>
<evidence type="ECO:0000256" key="1">
    <source>
        <dbReference type="ARBA" id="ARBA00006525"/>
    </source>
</evidence>
<evidence type="ECO:0000313" key="4">
    <source>
        <dbReference type="EMBL" id="MDI1231132.1"/>
    </source>
</evidence>
<comment type="caution">
    <text evidence="4">The sequence shown here is derived from an EMBL/GenBank/DDBJ whole genome shotgun (WGS) entry which is preliminary data.</text>
</comment>
<feature type="domain" description="Smf/DprA SLOG" evidence="3">
    <location>
        <begin position="97"/>
        <end position="298"/>
    </location>
</feature>
<name>A0AA43Q5V8_9GAMM</name>
<reference evidence="4" key="1">
    <citation type="submission" date="2023-01" db="EMBL/GenBank/DDBJ databases">
        <title>Biogeochemical cycle of methane in antarctic sediments.</title>
        <authorList>
            <person name="Roldan D.M."/>
            <person name="Menes R.J."/>
        </authorList>
    </citation>
    <scope>NUCLEOTIDE SEQUENCE [LARGE SCALE GENOMIC DNA]</scope>
    <source>
        <strain evidence="4">K-2018 MAG008</strain>
    </source>
</reference>
<accession>A0AA43Q5V8</accession>
<dbReference type="EMBL" id="JAQSDF010000022">
    <property type="protein sequence ID" value="MDI1231132.1"/>
    <property type="molecule type" value="Genomic_DNA"/>
</dbReference>
<dbReference type="PANTHER" id="PTHR43022">
    <property type="entry name" value="PROTEIN SMF"/>
    <property type="match status" value="1"/>
</dbReference>
<dbReference type="InterPro" id="IPR057666">
    <property type="entry name" value="DrpA_SLOG"/>
</dbReference>
<dbReference type="SUPFAM" id="SSF102405">
    <property type="entry name" value="MCP/YpsA-like"/>
    <property type="match status" value="1"/>
</dbReference>
<feature type="region of interest" description="Disordered" evidence="2">
    <location>
        <begin position="363"/>
        <end position="382"/>
    </location>
</feature>
<evidence type="ECO:0000313" key="5">
    <source>
        <dbReference type="Proteomes" id="UP001160519"/>
    </source>
</evidence>
<dbReference type="Proteomes" id="UP001160519">
    <property type="component" value="Unassembled WGS sequence"/>
</dbReference>
<dbReference type="PANTHER" id="PTHR43022:SF1">
    <property type="entry name" value="PROTEIN SMF"/>
    <property type="match status" value="1"/>
</dbReference>
<gene>
    <name evidence="4" type="ORF">PSU93_08295</name>
</gene>
<dbReference type="GO" id="GO:0009294">
    <property type="term" value="P:DNA-mediated transformation"/>
    <property type="evidence" value="ECO:0007669"/>
    <property type="project" value="InterPro"/>
</dbReference>
<feature type="compositionally biased region" description="Polar residues" evidence="2">
    <location>
        <begin position="363"/>
        <end position="380"/>
    </location>
</feature>
<protein>
    <submittedName>
        <fullName evidence="4">DNA-processing protein DprA</fullName>
    </submittedName>
</protein>
<sequence length="478" mass="53356">MLVNDNLQATLLLCCYFNKNEVSKFKPLTPTEYGPFSRWMHENKFKPADLLQRKDAILALWKDPKNKISSERIEGLLSRGASMGFALEKWSKAGVWVMSRGDSDYPKLFKDRLRDLAPPVLFGVGNKALLNSRAVGFVGSRKVDTEDEVFTEEKARLAVKQGYTVVSGGAEGVDQISMLSALSGGGQCIGVLADSLFRSSASKVYREYLANQKLVLVSPFYPEAGFHTSNAMARNKYIYILSKSVIIVKSDFDKGGTWTGAKENLKKGWSVPLVRNIEYTGNQELIKLGAYAIDNTFDDFNQEFLKGSDIQQVELNVKTEEPDGQVDLFSIDSESFDKSSSKKSSLPEISRVNSNKNELDFSDISNVETTGEQSITTSTSEADKTELEQQNSHVNLGLSTVQGSKDIECIGLNKYGSLLNFFYQDIVQSCKDNNQVSLEVLQSKYPELTKQGITNWLGILVEKELIVREGRKHLYRLV</sequence>
<dbReference type="InterPro" id="IPR003488">
    <property type="entry name" value="DprA"/>
</dbReference>
<dbReference type="Pfam" id="PF02481">
    <property type="entry name" value="DNA_processg_A"/>
    <property type="match status" value="1"/>
</dbReference>